<keyword evidence="3" id="KW-1185">Reference proteome</keyword>
<protein>
    <submittedName>
        <fullName evidence="2">Uncharacterized protein</fullName>
    </submittedName>
</protein>
<evidence type="ECO:0000313" key="3">
    <source>
        <dbReference type="Proteomes" id="UP001222325"/>
    </source>
</evidence>
<name>A0AAD6UB69_9AGAR</name>
<organism evidence="2 3">
    <name type="scientific">Mycena belliarum</name>
    <dbReference type="NCBI Taxonomy" id="1033014"/>
    <lineage>
        <taxon>Eukaryota</taxon>
        <taxon>Fungi</taxon>
        <taxon>Dikarya</taxon>
        <taxon>Basidiomycota</taxon>
        <taxon>Agaricomycotina</taxon>
        <taxon>Agaricomycetes</taxon>
        <taxon>Agaricomycetidae</taxon>
        <taxon>Agaricales</taxon>
        <taxon>Marasmiineae</taxon>
        <taxon>Mycenaceae</taxon>
        <taxon>Mycena</taxon>
    </lineage>
</organism>
<sequence length="198" mass="21332">MTSGSRFPSRSPLMLVDILGSLSVTLLPMRLSHIPGPTTQSKKTQFSGDIQMGSAPTYCGPDAATNLIGSGETGRSALIHDKLLNRRGFAETDGSPARLGNMTVRPRKGSDPSTFSKSDAYILVSDAFLSRIIAQRSGQALPFQSKLRTRKKGPMETTKPITSQARVMALRGGSRLWPGSAYLDSDLFNEHASKYPCA</sequence>
<dbReference type="AlphaFoldDB" id="A0AAD6UB69"/>
<comment type="caution">
    <text evidence="2">The sequence shown here is derived from an EMBL/GenBank/DDBJ whole genome shotgun (WGS) entry which is preliminary data.</text>
</comment>
<proteinExistence type="predicted"/>
<dbReference type="Proteomes" id="UP001222325">
    <property type="component" value="Unassembled WGS sequence"/>
</dbReference>
<evidence type="ECO:0000313" key="2">
    <source>
        <dbReference type="EMBL" id="KAJ7091985.1"/>
    </source>
</evidence>
<accession>A0AAD6UB69</accession>
<dbReference type="EMBL" id="JARJCN010000019">
    <property type="protein sequence ID" value="KAJ7091985.1"/>
    <property type="molecule type" value="Genomic_DNA"/>
</dbReference>
<reference evidence="2" key="1">
    <citation type="submission" date="2023-03" db="EMBL/GenBank/DDBJ databases">
        <title>Massive genome expansion in bonnet fungi (Mycena s.s.) driven by repeated elements and novel gene families across ecological guilds.</title>
        <authorList>
            <consortium name="Lawrence Berkeley National Laboratory"/>
            <person name="Harder C.B."/>
            <person name="Miyauchi S."/>
            <person name="Viragh M."/>
            <person name="Kuo A."/>
            <person name="Thoen E."/>
            <person name="Andreopoulos B."/>
            <person name="Lu D."/>
            <person name="Skrede I."/>
            <person name="Drula E."/>
            <person name="Henrissat B."/>
            <person name="Morin E."/>
            <person name="Kohler A."/>
            <person name="Barry K."/>
            <person name="LaButti K."/>
            <person name="Morin E."/>
            <person name="Salamov A."/>
            <person name="Lipzen A."/>
            <person name="Mereny Z."/>
            <person name="Hegedus B."/>
            <person name="Baldrian P."/>
            <person name="Stursova M."/>
            <person name="Weitz H."/>
            <person name="Taylor A."/>
            <person name="Grigoriev I.V."/>
            <person name="Nagy L.G."/>
            <person name="Martin F."/>
            <person name="Kauserud H."/>
        </authorList>
    </citation>
    <scope>NUCLEOTIDE SEQUENCE</scope>
    <source>
        <strain evidence="2">CBHHK173m</strain>
    </source>
</reference>
<feature type="region of interest" description="Disordered" evidence="1">
    <location>
        <begin position="90"/>
        <end position="112"/>
    </location>
</feature>
<evidence type="ECO:0000256" key="1">
    <source>
        <dbReference type="SAM" id="MobiDB-lite"/>
    </source>
</evidence>
<gene>
    <name evidence="2" type="ORF">B0H15DRAFT_183674</name>
</gene>